<dbReference type="InterPro" id="IPR007409">
    <property type="entry name" value="Restrct_endonuc_type1_HsdR_N"/>
</dbReference>
<dbReference type="GO" id="GO:0005829">
    <property type="term" value="C:cytosol"/>
    <property type="evidence" value="ECO:0007669"/>
    <property type="project" value="TreeGrafter"/>
</dbReference>
<dbReference type="PANTHER" id="PTHR47396">
    <property type="entry name" value="TYPE I RESTRICTION ENZYME ECOKI R PROTEIN"/>
    <property type="match status" value="1"/>
</dbReference>
<dbReference type="SUPFAM" id="SSF52540">
    <property type="entry name" value="P-loop containing nucleoside triphosphate hydrolases"/>
    <property type="match status" value="2"/>
</dbReference>
<dbReference type="RefSeq" id="WP_226393813.1">
    <property type="nucleotide sequence ID" value="NZ_JADCKB010000063.1"/>
</dbReference>
<dbReference type="GO" id="GO:0005524">
    <property type="term" value="F:ATP binding"/>
    <property type="evidence" value="ECO:0007669"/>
    <property type="project" value="UniProtKB-KW"/>
</dbReference>
<dbReference type="InterPro" id="IPR027417">
    <property type="entry name" value="P-loop_NTPase"/>
</dbReference>
<dbReference type="Pfam" id="PF04313">
    <property type="entry name" value="HSDR_N"/>
    <property type="match status" value="1"/>
</dbReference>
<dbReference type="InterPro" id="IPR014001">
    <property type="entry name" value="Helicase_ATP-bd"/>
</dbReference>
<dbReference type="AlphaFoldDB" id="A0A9D5M375"/>
<dbReference type="Pfam" id="PF00271">
    <property type="entry name" value="Helicase_C"/>
    <property type="match status" value="1"/>
</dbReference>
<keyword evidence="2" id="KW-0067">ATP-binding</keyword>
<proteinExistence type="predicted"/>
<dbReference type="Pfam" id="PF04851">
    <property type="entry name" value="ResIII"/>
    <property type="match status" value="1"/>
</dbReference>
<dbReference type="PROSITE" id="PS51192">
    <property type="entry name" value="HELICASE_ATP_BIND_1"/>
    <property type="match status" value="1"/>
</dbReference>
<dbReference type="CDD" id="cd18032">
    <property type="entry name" value="DEXHc_RE_I_III_res"/>
    <property type="match status" value="1"/>
</dbReference>
<dbReference type="EMBL" id="JADCKB010000063">
    <property type="protein sequence ID" value="MBE5041286.1"/>
    <property type="molecule type" value="Genomic_DNA"/>
</dbReference>
<comment type="caution">
    <text evidence="2">The sequence shown here is derived from an EMBL/GenBank/DDBJ whole genome shotgun (WGS) entry which is preliminary data.</text>
</comment>
<feature type="domain" description="Helicase ATP-binding" evidence="1">
    <location>
        <begin position="135"/>
        <end position="294"/>
    </location>
</feature>
<dbReference type="Gene3D" id="3.40.50.300">
    <property type="entry name" value="P-loop containing nucleotide triphosphate hydrolases"/>
    <property type="match status" value="2"/>
</dbReference>
<dbReference type="InterPro" id="IPR001650">
    <property type="entry name" value="Helicase_C-like"/>
</dbReference>
<keyword evidence="2" id="KW-0378">Hydrolase</keyword>
<dbReference type="PANTHER" id="PTHR47396:SF1">
    <property type="entry name" value="ATP-DEPENDENT HELICASE IRC3-RELATED"/>
    <property type="match status" value="1"/>
</dbReference>
<protein>
    <submittedName>
        <fullName evidence="2">DEAD/DEAH box helicase family protein</fullName>
    </submittedName>
</protein>
<organism evidence="2 3">
    <name type="scientific">Ructibacterium gallinarum</name>
    <dbReference type="NCBI Taxonomy" id="2779355"/>
    <lineage>
        <taxon>Bacteria</taxon>
        <taxon>Bacillati</taxon>
        <taxon>Bacillota</taxon>
        <taxon>Clostridia</taxon>
        <taxon>Eubacteriales</taxon>
        <taxon>Oscillospiraceae</taxon>
        <taxon>Ructibacterium</taxon>
    </lineage>
</organism>
<feature type="non-terminal residue" evidence="2">
    <location>
        <position position="567"/>
    </location>
</feature>
<keyword evidence="2" id="KW-0547">Nucleotide-binding</keyword>
<keyword evidence="3" id="KW-1185">Reference proteome</keyword>
<dbReference type="GO" id="GO:0003677">
    <property type="term" value="F:DNA binding"/>
    <property type="evidence" value="ECO:0007669"/>
    <property type="project" value="UniProtKB-KW"/>
</dbReference>
<dbReference type="CDD" id="cd18799">
    <property type="entry name" value="SF2_C_EcoAI-like"/>
    <property type="match status" value="1"/>
</dbReference>
<dbReference type="Proteomes" id="UP000806542">
    <property type="component" value="Unassembled WGS sequence"/>
</dbReference>
<dbReference type="GO" id="GO:0009035">
    <property type="term" value="F:type I site-specific deoxyribonuclease activity"/>
    <property type="evidence" value="ECO:0007669"/>
    <property type="project" value="UniProtKB-EC"/>
</dbReference>
<gene>
    <name evidence="2" type="ORF">INF28_12590</name>
</gene>
<reference evidence="2" key="1">
    <citation type="submission" date="2020-10" db="EMBL/GenBank/DDBJ databases">
        <title>ChiBAC.</title>
        <authorList>
            <person name="Zenner C."/>
            <person name="Hitch T.C.A."/>
            <person name="Clavel T."/>
        </authorList>
    </citation>
    <scope>NUCLEOTIDE SEQUENCE</scope>
    <source>
        <strain evidence="2">DSM 107454</strain>
    </source>
</reference>
<evidence type="ECO:0000259" key="1">
    <source>
        <dbReference type="PROSITE" id="PS51192"/>
    </source>
</evidence>
<dbReference type="GO" id="GO:0009307">
    <property type="term" value="P:DNA restriction-modification system"/>
    <property type="evidence" value="ECO:0007669"/>
    <property type="project" value="UniProtKB-KW"/>
</dbReference>
<evidence type="ECO:0000313" key="2">
    <source>
        <dbReference type="EMBL" id="MBE5041286.1"/>
    </source>
</evidence>
<dbReference type="Gene3D" id="3.90.1570.30">
    <property type="match status" value="1"/>
</dbReference>
<name>A0A9D5M375_9FIRM</name>
<dbReference type="InterPro" id="IPR006935">
    <property type="entry name" value="Helicase/UvrB_N"/>
</dbReference>
<keyword evidence="2" id="KW-0347">Helicase</keyword>
<accession>A0A9D5M375</accession>
<feature type="non-terminal residue" evidence="2">
    <location>
        <position position="1"/>
    </location>
</feature>
<dbReference type="InterPro" id="IPR050742">
    <property type="entry name" value="Helicase_Restrict-Modif_Enz"/>
</dbReference>
<sequence length="567" mass="65162">DWINEVELLGMPNQAETGYADYVLYDDMQKPLAVIEAKRTCEDVSKGRQQAKLYADILEQQYGRRPVIFLTNGFETRIDDGQYPERKVASIYSKRDLEKLFNLRRMRTSLKHIMVDKNIAGRYYQEGAIKAVCDVFDNKNRRKALLVMATGSGKTRTVIALCKVLLEHGWVKNILFLADRNSLVTQAKRSFVNLLPDLSVTNLCEEKDNFAAHCVFSTYQTMYHVIDNAKDDEGKLFTSGHFDLLICDEAHRSIYNKYKDIFHYFDASLVGLTATPKDEIDKNTYEIFELESGVPTYGYELAQAVNDGYLVDYMSVESKLKFIEQGITYADLTDEEKEEYENLFEDVNGEIPERISSSALNEWIFNRDTIRQVLHVLMTNGIKIDYGEKIGKTIIFAKNHNHAEKILEVFHSEYPHLKDFAQVIDNRINYAQSLIDAFSDPKKLPQIAISVDMLDTGIDVPEVLNLVFFKKVMSKAKFWQMIGRGTRLCPGLLDGEDKNKFYIFDFCGNFDFFRINSGKPTANQMALQGAIFYLKAQIIFKLQDIMYQTDTFIAFRKSLVAEMASKV</sequence>
<dbReference type="GO" id="GO:0004386">
    <property type="term" value="F:helicase activity"/>
    <property type="evidence" value="ECO:0007669"/>
    <property type="project" value="UniProtKB-KW"/>
</dbReference>
<dbReference type="SMART" id="SM00487">
    <property type="entry name" value="DEXDc"/>
    <property type="match status" value="1"/>
</dbReference>
<evidence type="ECO:0000313" key="3">
    <source>
        <dbReference type="Proteomes" id="UP000806542"/>
    </source>
</evidence>